<dbReference type="PANTHER" id="PTHR43485">
    <property type="entry name" value="HYDROGENASE-4 COMPONENT G"/>
    <property type="match status" value="1"/>
</dbReference>
<dbReference type="InterPro" id="IPR001501">
    <property type="entry name" value="Ni-dep_hyd_lsu"/>
</dbReference>
<dbReference type="PANTHER" id="PTHR43485:SF1">
    <property type="entry name" value="FORMATE HYDROGENLYASE SUBUNIT 5-RELATED"/>
    <property type="match status" value="1"/>
</dbReference>
<dbReference type="GO" id="GO:0016151">
    <property type="term" value="F:nickel cation binding"/>
    <property type="evidence" value="ECO:0007669"/>
    <property type="project" value="InterPro"/>
</dbReference>
<keyword evidence="2" id="KW-0460">Magnesium</keyword>
<sequence length="416" mass="47024">MRLSEKKKCSIAIGPIHPALKEPIQIEVKIEGEKVTDVDFALGHVHRGIEWIGLRRNPLQILYLAERVCGICNISHPLAFCTAIENAANIKVPERAEYLRVIYAELERIHSHLLFLGVAAHELGFDSILHYTWLVREKVLDIIEYLTGNRITKAVLMIGGIRRDITKEQIPKIKEMLKYYEKIYKKLCDIFLDDPTIKLRTRDIGVLTKEQALKLCIVGPTARASGVKKDIRQDFPYAAYADLKIEAITPATLLNEIRGDVFDRVIVRLLEVKQSMDIIKRCLKEMPEGPIMYEPVLQKLLVELKQVSNEGIALVEAPRGELIHYIRMKNSEAPVVWKIRAPTYANMHAIPAILKDCQLADVPIVVASIDPCISCANRAIVADKNNIVLNQEKLHELSVKKTLALTKDKVKGEGND</sequence>
<keyword evidence="2" id="KW-0408">Iron</keyword>
<reference evidence="4 5" key="1">
    <citation type="submission" date="2018-06" db="EMBL/GenBank/DDBJ databases">
        <title>Extensive metabolic versatility and redundancy in microbially diverse, dynamic hydrothermal sediments.</title>
        <authorList>
            <person name="Dombrowski N."/>
            <person name="Teske A."/>
            <person name="Baker B.J."/>
        </authorList>
    </citation>
    <scope>NUCLEOTIDE SEQUENCE [LARGE SCALE GENOMIC DNA]</scope>
    <source>
        <strain evidence="4">B9_G13</strain>
    </source>
</reference>
<comment type="caution">
    <text evidence="4">The sequence shown here is derived from an EMBL/GenBank/DDBJ whole genome shotgun (WGS) entry which is preliminary data.</text>
</comment>
<dbReference type="InterPro" id="IPR001135">
    <property type="entry name" value="NADH_Q_OxRdtase_suD"/>
</dbReference>
<dbReference type="InterPro" id="IPR052197">
    <property type="entry name" value="ComplexI_49kDa-like"/>
</dbReference>
<feature type="binding site" evidence="2">
    <location>
        <position position="50"/>
    </location>
    <ligand>
        <name>Mg(2+)</name>
        <dbReference type="ChEBI" id="CHEBI:18420"/>
    </ligand>
</feature>
<dbReference type="GO" id="GO:0051287">
    <property type="term" value="F:NAD binding"/>
    <property type="evidence" value="ECO:0007669"/>
    <property type="project" value="InterPro"/>
</dbReference>
<feature type="binding site" evidence="2">
    <location>
        <position position="72"/>
    </location>
    <ligand>
        <name>Ni(2+)</name>
        <dbReference type="ChEBI" id="CHEBI:49786"/>
    </ligand>
</feature>
<feature type="binding site" evidence="2">
    <location>
        <position position="372"/>
    </location>
    <ligand>
        <name>Ni(2+)</name>
        <dbReference type="ChEBI" id="CHEBI:49786"/>
    </ligand>
</feature>
<keyword evidence="1" id="KW-0560">Oxidoreductase</keyword>
<dbReference type="EMBL" id="QMWO01000047">
    <property type="protein sequence ID" value="RLG69782.1"/>
    <property type="molecule type" value="Genomic_DNA"/>
</dbReference>
<comment type="cofactor">
    <cofactor evidence="2">
        <name>Fe cation</name>
        <dbReference type="ChEBI" id="CHEBI:24875"/>
    </cofactor>
</comment>
<dbReference type="Pfam" id="PF00374">
    <property type="entry name" value="NiFeSe_Hases"/>
    <property type="match status" value="1"/>
</dbReference>
<dbReference type="AlphaFoldDB" id="A0A497JG03"/>
<evidence type="ECO:0000259" key="3">
    <source>
        <dbReference type="Pfam" id="PF00346"/>
    </source>
</evidence>
<evidence type="ECO:0000256" key="1">
    <source>
        <dbReference type="ARBA" id="ARBA00023002"/>
    </source>
</evidence>
<feature type="binding site" evidence="2">
    <location>
        <position position="72"/>
    </location>
    <ligand>
        <name>Fe cation</name>
        <dbReference type="ChEBI" id="CHEBI:24875"/>
    </ligand>
</feature>
<evidence type="ECO:0000313" key="4">
    <source>
        <dbReference type="EMBL" id="RLG69782.1"/>
    </source>
</evidence>
<keyword evidence="2" id="KW-0533">Nickel</keyword>
<dbReference type="GO" id="GO:0048038">
    <property type="term" value="F:quinone binding"/>
    <property type="evidence" value="ECO:0007669"/>
    <property type="project" value="InterPro"/>
</dbReference>
<dbReference type="GO" id="GO:0008901">
    <property type="term" value="F:ferredoxin hydrogenase activity"/>
    <property type="evidence" value="ECO:0007669"/>
    <property type="project" value="InterPro"/>
</dbReference>
<feature type="binding site" evidence="2">
    <location>
        <position position="339"/>
    </location>
    <ligand>
        <name>Mg(2+)</name>
        <dbReference type="ChEBI" id="CHEBI:18420"/>
    </ligand>
</feature>
<gene>
    <name evidence="4" type="ORF">DRO07_01650</name>
</gene>
<dbReference type="PROSITE" id="PS00507">
    <property type="entry name" value="NI_HGENASE_L_1"/>
    <property type="match status" value="1"/>
</dbReference>
<feature type="binding site" evidence="2">
    <location>
        <position position="69"/>
    </location>
    <ligand>
        <name>Ni(2+)</name>
        <dbReference type="ChEBI" id="CHEBI:49786"/>
    </ligand>
</feature>
<proteinExistence type="predicted"/>
<evidence type="ECO:0000256" key="2">
    <source>
        <dbReference type="PIRSR" id="PIRSR601501-1"/>
    </source>
</evidence>
<evidence type="ECO:0000313" key="5">
    <source>
        <dbReference type="Proteomes" id="UP000277633"/>
    </source>
</evidence>
<feature type="binding site" evidence="2">
    <location>
        <position position="375"/>
    </location>
    <ligand>
        <name>Fe cation</name>
        <dbReference type="ChEBI" id="CHEBI:24875"/>
    </ligand>
</feature>
<organism evidence="4 5">
    <name type="scientific">Candidatus Iainarchaeum sp</name>
    <dbReference type="NCBI Taxonomy" id="3101447"/>
    <lineage>
        <taxon>Archaea</taxon>
        <taxon>Candidatus Iainarchaeota</taxon>
        <taxon>Candidatus Iainarchaeia</taxon>
        <taxon>Candidatus Iainarchaeales</taxon>
        <taxon>Candidatus Iainarchaeaceae</taxon>
        <taxon>Candidatus Iainarchaeum</taxon>
    </lineage>
</organism>
<feature type="domain" description="NADH-quinone oxidoreductase subunit D" evidence="3">
    <location>
        <begin position="123"/>
        <end position="378"/>
    </location>
</feature>
<dbReference type="Gene3D" id="1.10.645.10">
    <property type="entry name" value="Cytochrome-c3 Hydrogenase, chain B"/>
    <property type="match status" value="1"/>
</dbReference>
<dbReference type="Pfam" id="PF00346">
    <property type="entry name" value="Complex1_49kDa"/>
    <property type="match status" value="1"/>
</dbReference>
<keyword evidence="2" id="KW-0479">Metal-binding</keyword>
<dbReference type="InterPro" id="IPR029014">
    <property type="entry name" value="NiFe-Hase_large"/>
</dbReference>
<comment type="cofactor">
    <cofactor evidence="2">
        <name>Ni(2+)</name>
        <dbReference type="ChEBI" id="CHEBI:49786"/>
    </cofactor>
</comment>
<protein>
    <submittedName>
        <fullName evidence="4">NADH dehydrogenase subunit</fullName>
    </submittedName>
</protein>
<accession>A0A497JG03</accession>
<dbReference type="InterPro" id="IPR018194">
    <property type="entry name" value="Ni-dep_hyd_lsu_Ni_BS"/>
</dbReference>
<name>A0A497JG03_9ARCH</name>
<dbReference type="GO" id="GO:0016651">
    <property type="term" value="F:oxidoreductase activity, acting on NAD(P)H"/>
    <property type="evidence" value="ECO:0007669"/>
    <property type="project" value="InterPro"/>
</dbReference>
<dbReference type="Proteomes" id="UP000277633">
    <property type="component" value="Unassembled WGS sequence"/>
</dbReference>
<dbReference type="SUPFAM" id="SSF56762">
    <property type="entry name" value="HydB/Nqo4-like"/>
    <property type="match status" value="1"/>
</dbReference>